<evidence type="ECO:0008006" key="3">
    <source>
        <dbReference type="Google" id="ProtNLM"/>
    </source>
</evidence>
<evidence type="ECO:0000313" key="1">
    <source>
        <dbReference type="EMBL" id="CAA9203025.1"/>
    </source>
</evidence>
<evidence type="ECO:0000313" key="2">
    <source>
        <dbReference type="Proteomes" id="UP000474567"/>
    </source>
</evidence>
<gene>
    <name evidence="1" type="ORF">FLACOL7796_04571</name>
</gene>
<organism evidence="1 2">
    <name type="scientific">Flavobacterium collinsii</name>
    <dbReference type="NCBI Taxonomy" id="1114861"/>
    <lineage>
        <taxon>Bacteria</taxon>
        <taxon>Pseudomonadati</taxon>
        <taxon>Bacteroidota</taxon>
        <taxon>Flavobacteriia</taxon>
        <taxon>Flavobacteriales</taxon>
        <taxon>Flavobacteriaceae</taxon>
        <taxon>Flavobacterium</taxon>
    </lineage>
</organism>
<reference evidence="1 2" key="1">
    <citation type="submission" date="2020-02" db="EMBL/GenBank/DDBJ databases">
        <authorList>
            <person name="Criscuolo A."/>
        </authorList>
    </citation>
    <scope>NUCLEOTIDE SEQUENCE [LARGE SCALE GENOMIC DNA]</scope>
    <source>
        <strain evidence="1">CECT7796</strain>
    </source>
</reference>
<dbReference type="RefSeq" id="WP_173968363.1">
    <property type="nucleotide sequence ID" value="NZ_CADCST010000158.1"/>
</dbReference>
<proteinExistence type="predicted"/>
<dbReference type="EMBL" id="CADCST010000158">
    <property type="protein sequence ID" value="CAA9203025.1"/>
    <property type="molecule type" value="Genomic_DNA"/>
</dbReference>
<dbReference type="Gene3D" id="1.10.30.50">
    <property type="match status" value="1"/>
</dbReference>
<name>A0ABN7ES83_9FLAO</name>
<keyword evidence="2" id="KW-1185">Reference proteome</keyword>
<dbReference type="Proteomes" id="UP000474567">
    <property type="component" value="Unassembled WGS sequence"/>
</dbReference>
<sequence length="277" mass="32413">MISLERLRTAGAIKAKYRGADKREKDKELMKARRSFLNDLTKPILFKSTFWKTAKTQLKKESFGKCAYCEANTDVVAHGDVEHYRPKSIYWWLAYTYDNYLFACQICNQTYKSDNFPIRGASLYPAPLLIDSSTDDEIDFLAGNISPDPIDITLNYTLQRYTNEHFREEALLLNPYFDDPETYFAYEADDVTQEVKVIPRERKYADHVKAAENFYGINRIELKNLRYSVFKNFRAFKKALPKIADADTKREVQEQIDSMLSSRYNFAGMNRYFDTVL</sequence>
<protein>
    <recommendedName>
        <fullName evidence="3">TIGR02646 family protein</fullName>
    </recommendedName>
</protein>
<dbReference type="PROSITE" id="PS50096">
    <property type="entry name" value="IQ"/>
    <property type="match status" value="1"/>
</dbReference>
<accession>A0ABN7ES83</accession>
<comment type="caution">
    <text evidence="1">The sequence shown here is derived from an EMBL/GenBank/DDBJ whole genome shotgun (WGS) entry which is preliminary data.</text>
</comment>